<geneLocation type="plasmid" evidence="1">
    <name>p19Msa1099-1</name>
</geneLocation>
<sequence length="249" mass="28591">MVGFSDDLNKAIVKGINQGYSDYILERVKKEDEMIISDAYSYMKGNHIDTAVAETLNKLMIFEKKSAGPSWKYLEFNSSEEDSDKRFIVKNEKYFDPQNVSKGKDINDKTNDRVRQYLKDYISDNPSSVSDLYIVNNDSNQLVLNLKDEEFIDAPVERKDNSLAYIVTYSIDSVTMRMNAIKVWLPIPDKDEAVLVDDLTELLREIESASPSMITEEHIKVLSKDESYYELDATEYGISLDIEVEAKNK</sequence>
<evidence type="ECO:0000313" key="1">
    <source>
        <dbReference type="EMBL" id="QYA34161.1"/>
    </source>
</evidence>
<keyword evidence="1" id="KW-0614">Plasmid</keyword>
<dbReference type="AlphaFoldDB" id="A0AAT9P9V4"/>
<reference evidence="1" key="1">
    <citation type="submission" date="2021-07" db="EMBL/GenBank/DDBJ databases">
        <title>Prevalence and characterization of methicillin-resistant Macrococcus spp. in food producing animals and meat in Switzerland in 2019.</title>
        <authorList>
            <person name="Keller J.E."/>
            <person name="Schwendener S."/>
            <person name="Neuenschwander J."/>
            <person name="Overesch G."/>
            <person name="Perreten V."/>
        </authorList>
    </citation>
    <scope>NUCLEOTIDE SEQUENCE</scope>
    <source>
        <strain evidence="1">19Msa1099</strain>
        <plasmid evidence="1">p19Msa1099-1</plasmid>
    </source>
</reference>
<name>A0AAT9P9V4_9STAP</name>
<accession>A0AAT9P9V4</accession>
<dbReference type="EMBL" id="CP079957">
    <property type="protein sequence ID" value="QYA34161.1"/>
    <property type="molecule type" value="Genomic_DNA"/>
</dbReference>
<proteinExistence type="predicted"/>
<gene>
    <name evidence="1" type="ORF">KYI10_12050</name>
</gene>
<protein>
    <submittedName>
        <fullName evidence="1">Uncharacterized protein</fullName>
    </submittedName>
</protein>
<organism evidence="1">
    <name type="scientific">Macrococcus psychrotolerans</name>
    <dbReference type="NCBI Taxonomy" id="3039389"/>
    <lineage>
        <taxon>Bacteria</taxon>
        <taxon>Bacillati</taxon>
        <taxon>Bacillota</taxon>
        <taxon>Bacilli</taxon>
        <taxon>Bacillales</taxon>
        <taxon>Staphylococcaceae</taxon>
        <taxon>Macrococcus</taxon>
    </lineage>
</organism>